<reference evidence="3" key="2">
    <citation type="submission" date="2015-01" db="EMBL/GenBank/DDBJ databases">
        <title>Evolutionary Origins and Diversification of the Mycorrhizal Mutualists.</title>
        <authorList>
            <consortium name="DOE Joint Genome Institute"/>
            <consortium name="Mycorrhizal Genomics Consortium"/>
            <person name="Kohler A."/>
            <person name="Kuo A."/>
            <person name="Nagy L.G."/>
            <person name="Floudas D."/>
            <person name="Copeland A."/>
            <person name="Barry K.W."/>
            <person name="Cichocki N."/>
            <person name="Veneault-Fourrey C."/>
            <person name="LaButti K."/>
            <person name="Lindquist E.A."/>
            <person name="Lipzen A."/>
            <person name="Lundell T."/>
            <person name="Morin E."/>
            <person name="Murat C."/>
            <person name="Riley R."/>
            <person name="Ohm R."/>
            <person name="Sun H."/>
            <person name="Tunlid A."/>
            <person name="Henrissat B."/>
            <person name="Grigoriev I.V."/>
            <person name="Hibbett D.S."/>
            <person name="Martin F."/>
        </authorList>
    </citation>
    <scope>NUCLEOTIDE SEQUENCE [LARGE SCALE GENOMIC DNA]</scope>
    <source>
        <strain evidence="3">h7</strain>
    </source>
</reference>
<dbReference type="OrthoDB" id="4584900at2759"/>
<dbReference type="AlphaFoldDB" id="A0A0C3BV97"/>
<reference evidence="2 3" key="1">
    <citation type="submission" date="2014-04" db="EMBL/GenBank/DDBJ databases">
        <authorList>
            <consortium name="DOE Joint Genome Institute"/>
            <person name="Kuo A."/>
            <person name="Gay G."/>
            <person name="Dore J."/>
            <person name="Kohler A."/>
            <person name="Nagy L.G."/>
            <person name="Floudas D."/>
            <person name="Copeland A."/>
            <person name="Barry K.W."/>
            <person name="Cichocki N."/>
            <person name="Veneault-Fourrey C."/>
            <person name="LaButti K."/>
            <person name="Lindquist E.A."/>
            <person name="Lipzen A."/>
            <person name="Lundell T."/>
            <person name="Morin E."/>
            <person name="Murat C."/>
            <person name="Sun H."/>
            <person name="Tunlid A."/>
            <person name="Henrissat B."/>
            <person name="Grigoriev I.V."/>
            <person name="Hibbett D.S."/>
            <person name="Martin F."/>
            <person name="Nordberg H.P."/>
            <person name="Cantor M.N."/>
            <person name="Hua S.X."/>
        </authorList>
    </citation>
    <scope>NUCLEOTIDE SEQUENCE [LARGE SCALE GENOMIC DNA]</scope>
    <source>
        <strain evidence="3">h7</strain>
    </source>
</reference>
<evidence type="ECO:0000256" key="1">
    <source>
        <dbReference type="SAM" id="SignalP"/>
    </source>
</evidence>
<feature type="signal peptide" evidence="1">
    <location>
        <begin position="1"/>
        <end position="26"/>
    </location>
</feature>
<evidence type="ECO:0008006" key="4">
    <source>
        <dbReference type="Google" id="ProtNLM"/>
    </source>
</evidence>
<sequence length="300" mass="32158">MHMGLYAVFCATSLLTISLLVLESLASPLPAPGRQCILNFCPNFADFPSRGKARPTLPQVLLKTNGQRLAYGLQPKPPMRRLWARKATPTTPEKRAPSPLPFAPPAVVPVERCGIVDLRSENGTSFGYVGQESFGGGLVSLNDTLIGALPICFTGDSGQTLLEGITINMGSWNLTDDFPLLGLIQGSDIEGSDIGPGSFNYLALGGIALPGSPPGSVPTYLNNSYTFTTGENRTAESSVWSIDINTGEIMPRWTNPNGTQPETFMFSIGGELFVGGDLEAFSTHFNQEIVPLAFHFEFIA</sequence>
<organism evidence="2 3">
    <name type="scientific">Hebeloma cylindrosporum</name>
    <dbReference type="NCBI Taxonomy" id="76867"/>
    <lineage>
        <taxon>Eukaryota</taxon>
        <taxon>Fungi</taxon>
        <taxon>Dikarya</taxon>
        <taxon>Basidiomycota</taxon>
        <taxon>Agaricomycotina</taxon>
        <taxon>Agaricomycetes</taxon>
        <taxon>Agaricomycetidae</taxon>
        <taxon>Agaricales</taxon>
        <taxon>Agaricineae</taxon>
        <taxon>Hymenogastraceae</taxon>
        <taxon>Hebeloma</taxon>
    </lineage>
</organism>
<protein>
    <recommendedName>
        <fullName evidence="4">Peptidase A1 domain-containing protein</fullName>
    </recommendedName>
</protein>
<proteinExistence type="predicted"/>
<evidence type="ECO:0000313" key="3">
    <source>
        <dbReference type="Proteomes" id="UP000053424"/>
    </source>
</evidence>
<dbReference type="EMBL" id="KN831823">
    <property type="protein sequence ID" value="KIM35311.1"/>
    <property type="molecule type" value="Genomic_DNA"/>
</dbReference>
<dbReference type="Proteomes" id="UP000053424">
    <property type="component" value="Unassembled WGS sequence"/>
</dbReference>
<keyword evidence="1" id="KW-0732">Signal</keyword>
<name>A0A0C3BV97_HEBCY</name>
<dbReference type="HOGENOM" id="CLU_066064_0_1_1"/>
<evidence type="ECO:0000313" key="2">
    <source>
        <dbReference type="EMBL" id="KIM35311.1"/>
    </source>
</evidence>
<gene>
    <name evidence="2" type="ORF">M413DRAFT_350319</name>
</gene>
<accession>A0A0C3BV97</accession>
<feature type="chain" id="PRO_5002172848" description="Peptidase A1 domain-containing protein" evidence="1">
    <location>
        <begin position="27"/>
        <end position="300"/>
    </location>
</feature>
<keyword evidence="3" id="KW-1185">Reference proteome</keyword>